<feature type="compositionally biased region" description="Polar residues" evidence="1">
    <location>
        <begin position="32"/>
        <end position="45"/>
    </location>
</feature>
<feature type="region of interest" description="Disordered" evidence="1">
    <location>
        <begin position="19"/>
        <end position="50"/>
    </location>
</feature>
<sequence>MGSINSKYVQRGPIANLVKKSGDGSRIRSFPKRSSNPFMNPSPSKVATHESPVKIENTGLYGSDFTSTQQNTNQDGMDKSLNKRLQQIGPVQTPIVLAIPPSPHLRSSNPPISGNSFSELSGQVSLTSPAVEKPRSEAMFKTSVSNAAISLLKARDRYSEEAEAELANLGKKGQKGRRYLDIDMLRQVLIMRQANGGLADEEIESRLGLHVGVVSLLGKIGVVDVVE</sequence>
<feature type="domain" description="Helix-turn-helix" evidence="2">
    <location>
        <begin position="179"/>
        <end position="224"/>
    </location>
</feature>
<accession>A0A420J098</accession>
<evidence type="ECO:0000313" key="3">
    <source>
        <dbReference type="EMBL" id="RKF80220.1"/>
    </source>
</evidence>
<protein>
    <recommendedName>
        <fullName evidence="2">Helix-turn-helix domain-containing protein</fullName>
    </recommendedName>
</protein>
<evidence type="ECO:0000256" key="1">
    <source>
        <dbReference type="SAM" id="MobiDB-lite"/>
    </source>
</evidence>
<dbReference type="EMBL" id="MCBS01019573">
    <property type="protein sequence ID" value="RKF80220.1"/>
    <property type="molecule type" value="Genomic_DNA"/>
</dbReference>
<dbReference type="Pfam" id="PF22943">
    <property type="entry name" value="HTH_68"/>
    <property type="match status" value="1"/>
</dbReference>
<comment type="caution">
    <text evidence="3">The sequence shown here is derived from an EMBL/GenBank/DDBJ whole genome shotgun (WGS) entry which is preliminary data.</text>
</comment>
<name>A0A420J098_9PEZI</name>
<gene>
    <name evidence="3" type="ORF">GcM1_195011</name>
</gene>
<proteinExistence type="predicted"/>
<dbReference type="InterPro" id="IPR054448">
    <property type="entry name" value="HTH_put_ascomycetes"/>
</dbReference>
<evidence type="ECO:0000259" key="2">
    <source>
        <dbReference type="Pfam" id="PF22943"/>
    </source>
</evidence>
<organism evidence="3 4">
    <name type="scientific">Golovinomyces cichoracearum</name>
    <dbReference type="NCBI Taxonomy" id="62708"/>
    <lineage>
        <taxon>Eukaryota</taxon>
        <taxon>Fungi</taxon>
        <taxon>Dikarya</taxon>
        <taxon>Ascomycota</taxon>
        <taxon>Pezizomycotina</taxon>
        <taxon>Leotiomycetes</taxon>
        <taxon>Erysiphales</taxon>
        <taxon>Erysiphaceae</taxon>
        <taxon>Golovinomyces</taxon>
    </lineage>
</organism>
<dbReference type="AlphaFoldDB" id="A0A420J098"/>
<evidence type="ECO:0000313" key="4">
    <source>
        <dbReference type="Proteomes" id="UP000285326"/>
    </source>
</evidence>
<dbReference type="Proteomes" id="UP000285326">
    <property type="component" value="Unassembled WGS sequence"/>
</dbReference>
<reference evidence="3 4" key="1">
    <citation type="journal article" date="2018" name="BMC Genomics">
        <title>Comparative genome analyses reveal sequence features reflecting distinct modes of host-adaptation between dicot and monocot powdery mildew.</title>
        <authorList>
            <person name="Wu Y."/>
            <person name="Ma X."/>
            <person name="Pan Z."/>
            <person name="Kale S.D."/>
            <person name="Song Y."/>
            <person name="King H."/>
            <person name="Zhang Q."/>
            <person name="Presley C."/>
            <person name="Deng X."/>
            <person name="Wei C.I."/>
            <person name="Xiao S."/>
        </authorList>
    </citation>
    <scope>NUCLEOTIDE SEQUENCE [LARGE SCALE GENOMIC DNA]</scope>
    <source>
        <strain evidence="3">UMSG1</strain>
    </source>
</reference>